<name>A0A853ICB1_9GAMM</name>
<dbReference type="PROSITE" id="PS50850">
    <property type="entry name" value="MFS"/>
    <property type="match status" value="1"/>
</dbReference>
<evidence type="ECO:0000313" key="7">
    <source>
        <dbReference type="EMBL" id="NYZ69492.1"/>
    </source>
</evidence>
<comment type="caution">
    <text evidence="7">The sequence shown here is derived from an EMBL/GenBank/DDBJ whole genome shotgun (WGS) entry which is preliminary data.</text>
</comment>
<dbReference type="Gene3D" id="1.20.1250.20">
    <property type="entry name" value="MFS general substrate transporter like domains"/>
    <property type="match status" value="1"/>
</dbReference>
<evidence type="ECO:0000259" key="6">
    <source>
        <dbReference type="PROSITE" id="PS50850"/>
    </source>
</evidence>
<feature type="transmembrane region" description="Helical" evidence="5">
    <location>
        <begin position="420"/>
        <end position="438"/>
    </location>
</feature>
<organism evidence="7 8">
    <name type="scientific">Spartinivicinus marinus</name>
    <dbReference type="NCBI Taxonomy" id="2994442"/>
    <lineage>
        <taxon>Bacteria</taxon>
        <taxon>Pseudomonadati</taxon>
        <taxon>Pseudomonadota</taxon>
        <taxon>Gammaproteobacteria</taxon>
        <taxon>Oceanospirillales</taxon>
        <taxon>Zooshikellaceae</taxon>
        <taxon>Spartinivicinus</taxon>
    </lineage>
</organism>
<evidence type="ECO:0000256" key="5">
    <source>
        <dbReference type="SAM" id="Phobius"/>
    </source>
</evidence>
<dbReference type="InterPro" id="IPR011701">
    <property type="entry name" value="MFS"/>
</dbReference>
<reference evidence="7 8" key="1">
    <citation type="submission" date="2020-07" db="EMBL/GenBank/DDBJ databases">
        <title>Endozoicomonas sp. nov., isolated from sediment.</title>
        <authorList>
            <person name="Gu T."/>
        </authorList>
    </citation>
    <scope>NUCLEOTIDE SEQUENCE [LARGE SCALE GENOMIC DNA]</scope>
    <source>
        <strain evidence="7 8">SM1973</strain>
    </source>
</reference>
<feature type="transmembrane region" description="Helical" evidence="5">
    <location>
        <begin position="381"/>
        <end position="399"/>
    </location>
</feature>
<proteinExistence type="predicted"/>
<feature type="transmembrane region" description="Helical" evidence="5">
    <location>
        <begin position="242"/>
        <end position="266"/>
    </location>
</feature>
<gene>
    <name evidence="7" type="ORF">H0A36_26090</name>
</gene>
<feature type="transmembrane region" description="Helical" evidence="5">
    <location>
        <begin position="458"/>
        <end position="478"/>
    </location>
</feature>
<feature type="transmembrane region" description="Helical" evidence="5">
    <location>
        <begin position="216"/>
        <end position="236"/>
    </location>
</feature>
<accession>A0A853ICB1</accession>
<feature type="transmembrane region" description="Helical" evidence="5">
    <location>
        <begin position="351"/>
        <end position="369"/>
    </location>
</feature>
<dbReference type="PANTHER" id="PTHR42718">
    <property type="entry name" value="MAJOR FACILITATOR SUPERFAMILY MULTIDRUG TRANSPORTER MFSC"/>
    <property type="match status" value="1"/>
</dbReference>
<dbReference type="GO" id="GO:0016020">
    <property type="term" value="C:membrane"/>
    <property type="evidence" value="ECO:0007669"/>
    <property type="project" value="UniProtKB-SubCell"/>
</dbReference>
<comment type="subcellular location">
    <subcellularLocation>
        <location evidence="1">Membrane</location>
        <topology evidence="1">Multi-pass membrane protein</topology>
    </subcellularLocation>
</comment>
<feature type="transmembrane region" description="Helical" evidence="5">
    <location>
        <begin position="184"/>
        <end position="204"/>
    </location>
</feature>
<feature type="transmembrane region" description="Helical" evidence="5">
    <location>
        <begin position="150"/>
        <end position="172"/>
    </location>
</feature>
<feature type="transmembrane region" description="Helical" evidence="5">
    <location>
        <begin position="91"/>
        <end position="110"/>
    </location>
</feature>
<feature type="transmembrane region" description="Helical" evidence="5">
    <location>
        <begin position="287"/>
        <end position="312"/>
    </location>
</feature>
<evidence type="ECO:0000313" key="8">
    <source>
        <dbReference type="Proteomes" id="UP000569732"/>
    </source>
</evidence>
<dbReference type="InterPro" id="IPR020846">
    <property type="entry name" value="MFS_dom"/>
</dbReference>
<dbReference type="EMBL" id="JACCKB010000092">
    <property type="protein sequence ID" value="NYZ69492.1"/>
    <property type="molecule type" value="Genomic_DNA"/>
</dbReference>
<feature type="transmembrane region" description="Helical" evidence="5">
    <location>
        <begin position="23"/>
        <end position="47"/>
    </location>
</feature>
<sequence>MNEMKIQGAVPPPDQNFAYPHRWAAMFTLLAANFMVFLDVNIVLVAIPSIQSSLQANMMQMEWVVAVYIACYALALLPLGKLGDLYGRKKLFASGVAGFIVSSFLCGASTTVEMLIFSRILQAVSAAMISPQVMAVATSMFSPKERSASFALFGLVAGLAAIVGPVVSGALIKVNPFDFGWRSIFYINIPIGLAVLFVALYRVPNTASYAGERKKNDWLGVLLVGIALLSLIFPLIEGRAYGWPLWCFLLMAAFIPIISVFIGRSIKLAKENKPTLLPIYLMANRNYMFGAIAVMGFFSALEGFLLIFVIFLQQGHEFTPMQTGMATVPFSIGVLVATVIAARFQNLKVKIFSGATLCFVSTIVLWFVVNNVEDLGAKGLMLPLLIGGLGSGVTIASLFQTVMRTVPLKDTGAGSGALQAMQQVGGALGIALVSQIFFSGFLNDAQSVEIFNASFKDVLVYCMAAYVFVVFAVFGVDFKLPSKNEPQRPPVNMPLEEGS</sequence>
<protein>
    <submittedName>
        <fullName evidence="7">MFS transporter</fullName>
    </submittedName>
</protein>
<feature type="transmembrane region" description="Helical" evidence="5">
    <location>
        <begin position="324"/>
        <end position="344"/>
    </location>
</feature>
<feature type="transmembrane region" description="Helical" evidence="5">
    <location>
        <begin position="59"/>
        <end position="79"/>
    </location>
</feature>
<evidence type="ECO:0000256" key="2">
    <source>
        <dbReference type="ARBA" id="ARBA00022692"/>
    </source>
</evidence>
<dbReference type="Gene3D" id="1.20.1720.10">
    <property type="entry name" value="Multidrug resistance protein D"/>
    <property type="match status" value="1"/>
</dbReference>
<dbReference type="Proteomes" id="UP000569732">
    <property type="component" value="Unassembled WGS sequence"/>
</dbReference>
<dbReference type="GO" id="GO:0022857">
    <property type="term" value="F:transmembrane transporter activity"/>
    <property type="evidence" value="ECO:0007669"/>
    <property type="project" value="InterPro"/>
</dbReference>
<evidence type="ECO:0000256" key="1">
    <source>
        <dbReference type="ARBA" id="ARBA00004141"/>
    </source>
</evidence>
<keyword evidence="4 5" id="KW-0472">Membrane</keyword>
<evidence type="ECO:0000256" key="3">
    <source>
        <dbReference type="ARBA" id="ARBA00022989"/>
    </source>
</evidence>
<evidence type="ECO:0000256" key="4">
    <source>
        <dbReference type="ARBA" id="ARBA00023136"/>
    </source>
</evidence>
<dbReference type="SUPFAM" id="SSF103473">
    <property type="entry name" value="MFS general substrate transporter"/>
    <property type="match status" value="1"/>
</dbReference>
<feature type="domain" description="Major facilitator superfamily (MFS) profile" evidence="6">
    <location>
        <begin position="25"/>
        <end position="483"/>
    </location>
</feature>
<keyword evidence="3 5" id="KW-1133">Transmembrane helix</keyword>
<keyword evidence="8" id="KW-1185">Reference proteome</keyword>
<dbReference type="AlphaFoldDB" id="A0A853ICB1"/>
<dbReference type="PANTHER" id="PTHR42718:SF39">
    <property type="entry name" value="ACTINORHODIN TRANSPORTER-RELATED"/>
    <property type="match status" value="1"/>
</dbReference>
<dbReference type="RefSeq" id="WP_180571479.1">
    <property type="nucleotide sequence ID" value="NZ_JACCKB010000092.1"/>
</dbReference>
<keyword evidence="2 5" id="KW-0812">Transmembrane</keyword>
<dbReference type="InterPro" id="IPR036259">
    <property type="entry name" value="MFS_trans_sf"/>
</dbReference>
<dbReference type="Pfam" id="PF07690">
    <property type="entry name" value="MFS_1"/>
    <property type="match status" value="1"/>
</dbReference>
<dbReference type="CDD" id="cd17321">
    <property type="entry name" value="MFS_MMR_MDR_like"/>
    <property type="match status" value="1"/>
</dbReference>